<dbReference type="Proteomes" id="UP000316079">
    <property type="component" value="Unassembled WGS sequence"/>
</dbReference>
<evidence type="ECO:0000313" key="10">
    <source>
        <dbReference type="Proteomes" id="UP000316079"/>
    </source>
</evidence>
<organism evidence="9 10">
    <name type="scientific">Danionella cerebrum</name>
    <dbReference type="NCBI Taxonomy" id="2873325"/>
    <lineage>
        <taxon>Eukaryota</taxon>
        <taxon>Metazoa</taxon>
        <taxon>Chordata</taxon>
        <taxon>Craniata</taxon>
        <taxon>Vertebrata</taxon>
        <taxon>Euteleostomi</taxon>
        <taxon>Actinopterygii</taxon>
        <taxon>Neopterygii</taxon>
        <taxon>Teleostei</taxon>
        <taxon>Ostariophysi</taxon>
        <taxon>Cypriniformes</taxon>
        <taxon>Danionidae</taxon>
        <taxon>Danioninae</taxon>
        <taxon>Danionella</taxon>
    </lineage>
</organism>
<comment type="similarity">
    <text evidence="5">Belongs to the TDD superfamily. DTWD2 family.</text>
</comment>
<keyword evidence="2" id="KW-0808">Transferase</keyword>
<accession>A0A553NIB7</accession>
<dbReference type="PANTHER" id="PTHR21392">
    <property type="entry name" value="TRNA-URIDINE AMINOCARBOXYPROPYLTRANSFERASE 2"/>
    <property type="match status" value="1"/>
</dbReference>
<evidence type="ECO:0000259" key="8">
    <source>
        <dbReference type="SMART" id="SM01144"/>
    </source>
</evidence>
<comment type="caution">
    <text evidence="9">The sequence shown here is derived from an EMBL/GenBank/DDBJ whole genome shotgun (WGS) entry which is preliminary data.</text>
</comment>
<feature type="compositionally biased region" description="Basic residues" evidence="7">
    <location>
        <begin position="717"/>
        <end position="726"/>
    </location>
</feature>
<feature type="non-terminal residue" evidence="9">
    <location>
        <position position="1"/>
    </location>
</feature>
<reference evidence="9 10" key="1">
    <citation type="journal article" date="2019" name="Sci. Data">
        <title>Hybrid genome assembly and annotation of Danionella translucida.</title>
        <authorList>
            <person name="Kadobianskyi M."/>
            <person name="Schulze L."/>
            <person name="Schuelke M."/>
            <person name="Judkewitz B."/>
        </authorList>
    </citation>
    <scope>NUCLEOTIDE SEQUENCE [LARGE SCALE GENOMIC DNA]</scope>
    <source>
        <strain evidence="9 10">Bolton</strain>
    </source>
</reference>
<evidence type="ECO:0000313" key="9">
    <source>
        <dbReference type="EMBL" id="TRY65182.1"/>
    </source>
</evidence>
<dbReference type="EMBL" id="SRMA01026939">
    <property type="protein sequence ID" value="TRY65182.1"/>
    <property type="molecule type" value="Genomic_DNA"/>
</dbReference>
<evidence type="ECO:0000256" key="4">
    <source>
        <dbReference type="ARBA" id="ARBA00022694"/>
    </source>
</evidence>
<name>A0A553NIB7_9TELE</name>
<gene>
    <name evidence="9" type="ORF">DNTS_009420</name>
</gene>
<dbReference type="STRING" id="623744.A0A553NIB7"/>
<evidence type="ECO:0000256" key="2">
    <source>
        <dbReference type="ARBA" id="ARBA00022679"/>
    </source>
</evidence>
<protein>
    <recommendedName>
        <fullName evidence="1">tRNA-uridine aminocarboxypropyltransferase</fullName>
        <ecNumber evidence="1">2.5.1.25</ecNumber>
    </recommendedName>
</protein>
<feature type="region of interest" description="Disordered" evidence="7">
    <location>
        <begin position="706"/>
        <end position="726"/>
    </location>
</feature>
<dbReference type="GO" id="GO:0016432">
    <property type="term" value="F:tRNA-uridine aminocarboxypropyltransferase activity"/>
    <property type="evidence" value="ECO:0007669"/>
    <property type="project" value="UniProtKB-EC"/>
</dbReference>
<dbReference type="EC" id="2.5.1.25" evidence="1"/>
<feature type="region of interest" description="Disordered" evidence="7">
    <location>
        <begin position="19"/>
        <end position="46"/>
    </location>
</feature>
<dbReference type="AlphaFoldDB" id="A0A553NIB7"/>
<evidence type="ECO:0000256" key="5">
    <source>
        <dbReference type="ARBA" id="ARBA00034489"/>
    </source>
</evidence>
<evidence type="ECO:0000256" key="3">
    <source>
        <dbReference type="ARBA" id="ARBA00022691"/>
    </source>
</evidence>
<sequence>PVVLLAAAVVVVVAEPKPNGVDEDDLNEKPGVSSPHKHKSKSQTRGCSQDTKLSRFIFESVLSVSVCASAASSSSARSASSSSSAPALPYLVFVCPRLPLLLANGTRLTSQTPLLKSESGVWCLEVCVLVERWTTEASLENLDWIENEARANFHQRGILLNNLRSSKRGGVSALKPLRMTHREREPSPDNPVVDDGKAEDVIHEGLTLGMVPRGREDLQHKSIGSHHRVFEKNLNITDGLEHPREKQQLLSNHHESGPDRIEGEQRSGALQTVPGHLQLRQQSPAGEHWRTQQHLADPTLYDALPRELKCKIHDKRVIHQMSGPEVDPPGGEHQNPLTVRPLALDTRTNSLKAPERRLEYGARRVLLTVLTGLSTVNTSPRGSSPLSFSPLFPALTFSHIFAIFASFPNDFCAARFPLGREREKTHLQKMLVIALSSISQNIKHNKSGLRLTSARTHAHSSQGKTLSSTHTPSPLAPLSSEEINLCVCVCVLCFRRPEKVCLCPFLPALPLDISTRLYIVQHPAEESRVLRTVPLLAACLPPDRCRVIVGRRFSEERCVRAWSREPRHAQARHVVCSRRFPELAAVCKDSRTLLLYPGATAENLEELRLDSDPPHSLILIDGTWSQAKDIYGRNALLQRARQVQLRSASCSQYVIRTQPSDSCVSTLECAAVALAALEKNDSIREVLLRPLQALCSFQLQHGAQVHHSKEHQLTHGQYRKPLPRNKRKIRRLHKLISSQSPEETSEPH</sequence>
<keyword evidence="3" id="KW-0949">S-adenosyl-L-methionine</keyword>
<comment type="catalytic activity">
    <reaction evidence="6">
        <text>a uridine in tRNA + S-adenosyl-L-methionine = a 3-[(3S)-3-amino-3-carboxypropyl]uridine in tRNA + S-methyl-5'-thioadenosine + H(+)</text>
        <dbReference type="Rhea" id="RHEA:62432"/>
        <dbReference type="Rhea" id="RHEA-COMP:13339"/>
        <dbReference type="Rhea" id="RHEA-COMP:16092"/>
        <dbReference type="ChEBI" id="CHEBI:15378"/>
        <dbReference type="ChEBI" id="CHEBI:17509"/>
        <dbReference type="ChEBI" id="CHEBI:59789"/>
        <dbReference type="ChEBI" id="CHEBI:65315"/>
        <dbReference type="ChEBI" id="CHEBI:82930"/>
        <dbReference type="EC" id="2.5.1.25"/>
    </reaction>
</comment>
<dbReference type="GO" id="GO:0008033">
    <property type="term" value="P:tRNA processing"/>
    <property type="evidence" value="ECO:0007669"/>
    <property type="project" value="UniProtKB-KW"/>
</dbReference>
<dbReference type="InterPro" id="IPR039262">
    <property type="entry name" value="DTWD2/TAPT"/>
</dbReference>
<keyword evidence="4" id="KW-0819">tRNA processing</keyword>
<feature type="domain" description="DTW" evidence="8">
    <location>
        <begin position="486"/>
        <end position="703"/>
    </location>
</feature>
<keyword evidence="10" id="KW-1185">Reference proteome</keyword>
<proteinExistence type="inferred from homology"/>
<dbReference type="SMART" id="SM01144">
    <property type="entry name" value="DTW"/>
    <property type="match status" value="1"/>
</dbReference>
<dbReference type="Pfam" id="PF03942">
    <property type="entry name" value="DTW"/>
    <property type="match status" value="1"/>
</dbReference>
<dbReference type="OrthoDB" id="408541at2759"/>
<dbReference type="InterPro" id="IPR005636">
    <property type="entry name" value="DTW"/>
</dbReference>
<dbReference type="PANTHER" id="PTHR21392:SF0">
    <property type="entry name" value="TRNA-URIDINE AMINOCARBOXYPROPYLTRANSFERASE 2"/>
    <property type="match status" value="1"/>
</dbReference>
<evidence type="ECO:0000256" key="6">
    <source>
        <dbReference type="ARBA" id="ARBA00048718"/>
    </source>
</evidence>
<evidence type="ECO:0000256" key="7">
    <source>
        <dbReference type="SAM" id="MobiDB-lite"/>
    </source>
</evidence>
<evidence type="ECO:0000256" key="1">
    <source>
        <dbReference type="ARBA" id="ARBA00012386"/>
    </source>
</evidence>